<dbReference type="EMBL" id="ATLV01019540">
    <property type="status" value="NOT_ANNOTATED_CDS"/>
    <property type="molecule type" value="Genomic_DNA"/>
</dbReference>
<evidence type="ECO:0000313" key="4">
    <source>
        <dbReference type="Proteomes" id="UP000030765"/>
    </source>
</evidence>
<organism evidence="2">
    <name type="scientific">Anopheles sinensis</name>
    <name type="common">Mosquito</name>
    <dbReference type="NCBI Taxonomy" id="74873"/>
    <lineage>
        <taxon>Eukaryota</taxon>
        <taxon>Metazoa</taxon>
        <taxon>Ecdysozoa</taxon>
        <taxon>Arthropoda</taxon>
        <taxon>Hexapoda</taxon>
        <taxon>Insecta</taxon>
        <taxon>Pterygota</taxon>
        <taxon>Neoptera</taxon>
        <taxon>Endopterygota</taxon>
        <taxon>Diptera</taxon>
        <taxon>Nematocera</taxon>
        <taxon>Culicoidea</taxon>
        <taxon>Culicidae</taxon>
        <taxon>Anophelinae</taxon>
        <taxon>Anopheles</taxon>
    </lineage>
</organism>
<evidence type="ECO:0000313" key="3">
    <source>
        <dbReference type="EnsemblMetazoa" id="ASIC012327-PA"/>
    </source>
</evidence>
<feature type="compositionally biased region" description="Polar residues" evidence="1">
    <location>
        <begin position="1"/>
        <end position="21"/>
    </location>
</feature>
<dbReference type="VEuPathDB" id="VectorBase:ASIC012327"/>
<proteinExistence type="predicted"/>
<sequence>MSPKSYNDSLASKSTAPTPISQCDGHPSQHAHGPTNLPVSLPPALADHRQEQAVGSLKPFNAIQLRGNDAQQACSPFLPLLFCGPLETDLIRNK</sequence>
<reference evidence="3" key="2">
    <citation type="submission" date="2020-05" db="UniProtKB">
        <authorList>
            <consortium name="EnsemblMetazoa"/>
        </authorList>
    </citation>
    <scope>IDENTIFICATION</scope>
</reference>
<keyword evidence="4" id="KW-1185">Reference proteome</keyword>
<protein>
    <submittedName>
        <fullName evidence="2 3">Coenzyme A transferase</fullName>
    </submittedName>
</protein>
<dbReference type="EnsemblMetazoa" id="ASIC012327-RA">
    <property type="protein sequence ID" value="ASIC012327-PA"/>
    <property type="gene ID" value="ASIC012327"/>
</dbReference>
<reference evidence="2 4" key="1">
    <citation type="journal article" date="2014" name="BMC Genomics">
        <title>Genome sequence of Anopheles sinensis provides insight into genetics basis of mosquito competence for malaria parasites.</title>
        <authorList>
            <person name="Zhou D."/>
            <person name="Zhang D."/>
            <person name="Ding G."/>
            <person name="Shi L."/>
            <person name="Hou Q."/>
            <person name="Ye Y."/>
            <person name="Xu Y."/>
            <person name="Zhou H."/>
            <person name="Xiong C."/>
            <person name="Li S."/>
            <person name="Yu J."/>
            <person name="Hong S."/>
            <person name="Yu X."/>
            <person name="Zou P."/>
            <person name="Chen C."/>
            <person name="Chang X."/>
            <person name="Wang W."/>
            <person name="Lv Y."/>
            <person name="Sun Y."/>
            <person name="Ma L."/>
            <person name="Shen B."/>
            <person name="Zhu C."/>
        </authorList>
    </citation>
    <scope>NUCLEOTIDE SEQUENCE [LARGE SCALE GENOMIC DNA]</scope>
</reference>
<dbReference type="AlphaFoldDB" id="A0A084W278"/>
<feature type="region of interest" description="Disordered" evidence="1">
    <location>
        <begin position="1"/>
        <end position="44"/>
    </location>
</feature>
<accession>A0A084W278</accession>
<dbReference type="EMBL" id="KE525275">
    <property type="protein sequence ID" value="KFB44322.1"/>
    <property type="molecule type" value="Genomic_DNA"/>
</dbReference>
<keyword evidence="2" id="KW-0808">Transferase</keyword>
<dbReference type="GO" id="GO:0016740">
    <property type="term" value="F:transferase activity"/>
    <property type="evidence" value="ECO:0007669"/>
    <property type="project" value="UniProtKB-KW"/>
</dbReference>
<dbReference type="Proteomes" id="UP000030765">
    <property type="component" value="Unassembled WGS sequence"/>
</dbReference>
<gene>
    <name evidence="2" type="ORF">ZHAS_00012327</name>
</gene>
<name>A0A084W278_ANOSI</name>
<evidence type="ECO:0000313" key="2">
    <source>
        <dbReference type="EMBL" id="KFB44322.1"/>
    </source>
</evidence>
<evidence type="ECO:0000256" key="1">
    <source>
        <dbReference type="SAM" id="MobiDB-lite"/>
    </source>
</evidence>